<feature type="compositionally biased region" description="Basic and acidic residues" evidence="1">
    <location>
        <begin position="758"/>
        <end position="770"/>
    </location>
</feature>
<evidence type="ECO:0000256" key="1">
    <source>
        <dbReference type="SAM" id="MobiDB-lite"/>
    </source>
</evidence>
<feature type="compositionally biased region" description="Basic and acidic residues" evidence="1">
    <location>
        <begin position="865"/>
        <end position="885"/>
    </location>
</feature>
<feature type="compositionally biased region" description="Polar residues" evidence="1">
    <location>
        <begin position="799"/>
        <end position="810"/>
    </location>
</feature>
<feature type="region of interest" description="Disordered" evidence="1">
    <location>
        <begin position="266"/>
        <end position="309"/>
    </location>
</feature>
<feature type="compositionally biased region" description="Basic and acidic residues" evidence="1">
    <location>
        <begin position="455"/>
        <end position="479"/>
    </location>
</feature>
<accession>A0A0F7UAL1</accession>
<feature type="compositionally biased region" description="Basic and acidic residues" evidence="1">
    <location>
        <begin position="974"/>
        <end position="999"/>
    </location>
</feature>
<feature type="region of interest" description="Disordered" evidence="1">
    <location>
        <begin position="942"/>
        <end position="1038"/>
    </location>
</feature>
<feature type="compositionally biased region" description="Basic and acidic residues" evidence="1">
    <location>
        <begin position="373"/>
        <end position="399"/>
    </location>
</feature>
<reference evidence="2" key="1">
    <citation type="journal article" date="2015" name="PLoS ONE">
        <title>Comprehensive Evaluation of Toxoplasma gondii VEG and Neospora caninum LIV Genomes with Tachyzoite Stage Transcriptome and Proteome Defines Novel Transcript Features.</title>
        <authorList>
            <person name="Ramaprasad A."/>
            <person name="Mourier T."/>
            <person name="Naeem R."/>
            <person name="Malas T.B."/>
            <person name="Moussa E."/>
            <person name="Panigrahi A."/>
            <person name="Vermont S.J."/>
            <person name="Otto T.D."/>
            <person name="Wastling J."/>
            <person name="Pain A."/>
        </authorList>
    </citation>
    <scope>NUCLEOTIDE SEQUENCE</scope>
    <source>
        <strain evidence="2">Liverpool</strain>
    </source>
</reference>
<feature type="region of interest" description="Disordered" evidence="1">
    <location>
        <begin position="370"/>
        <end position="408"/>
    </location>
</feature>
<dbReference type="Gene3D" id="3.40.50.1220">
    <property type="entry name" value="TPP-binding domain"/>
    <property type="match status" value="1"/>
</dbReference>
<feature type="region of interest" description="Disordered" evidence="1">
    <location>
        <begin position="72"/>
        <end position="174"/>
    </location>
</feature>
<evidence type="ECO:0000313" key="2">
    <source>
        <dbReference type="EMBL" id="CEL65690.1"/>
    </source>
</evidence>
<feature type="region of interest" description="Disordered" evidence="1">
    <location>
        <begin position="452"/>
        <end position="486"/>
    </location>
</feature>
<sequence>MERRTRTSGNLDALRRLLFGSASASTDFFQSDEGKQKILFVTGAGTDVFPFLRLSVGSGIPLYRKASSAFEGGALSQAKRRRRGDGRNESARGRSDEAEEKEEARRSSTDSSERRVEGETASPASSAGRRSLEPAVVWDGEDAGETGKARKKTKQGRGEKRLGSAMPQQRTRGMASEDWGLVSTFRREKERWFSSFWYRAHDPRLFRRAFPSPGHFVLAFLLLSRPSSVLLVTQNVDRMHHVALVILRDAMATQLCRKALEREKKLQKATGAETEQTAERENEGTQERKMEAHRGEERGEEGGSSLSASRVPKAVWRGLATRGGWWRIPDACGVDGQAGEKNVYELHGSIYSYRCSGLLPSSRVLLSSVAGGDQRKFASERERRGARETVKNEQDEADRTAVSTSLRSAGERDERLIWREAESGGSGDASCAFRFHLPLHETQVAWCPYPAEKGTTPEKKKAHRGEDAWRSEEKEKAENESLDEAAGDEGALQIANRRFPRTPCETLDPWSAPSPSDDFVSASPFPSASSLSVLPTFPSARLHPSSEALEKARSSSIMLPVCPSCSSLCLPLCLWFDESLFLSPHSAFESPAAFRHAFLFLGGVKSAKESDVNRSRDTASGGSPRPSSRAEEQTNDGAKEEKEETRDETAETERGRGGEKTQGGGKRGRAGESTMEDLSFSPSFETRNGEGGATEPPGSALGASLQFPPSAFSVDVQESAPSLVFVGTSFSTASTDWPVLLHSHAVKARRLFRSRTHSWGESEGEKDSRLRKAAGFENGSSTAPRHQTEGAESTRRQSGRNGASGETQTFGGPEAGGEVFCINSGSCLDASYEATERQKAFLDSQYAALFTAARARVPTPRSRVSRREVSGCEETEKLRPEDRGAAARGDGSAVKAENATAVKTQDHEGERRGTGERPGRGEKAGGAVLETVTKETSAELDCLHADGGGSSSTSCEDVASPEESLSLFASPNLHETEKTANRLGETGRHVGDPSRRTKTELPSSPSSASPAFAPSVSSRSSTFAGSSPESPGWSEGSVSLPAAPLSSLAHCLPSLPADFAAAGSPERGSVLEVRPLPRMRRIVGDASDVLLSACPSEVRAWLTQLHSAAQRNFFRMVTGLAHKETV</sequence>
<evidence type="ECO:0008006" key="3">
    <source>
        <dbReference type="Google" id="ProtNLM"/>
    </source>
</evidence>
<feature type="region of interest" description="Disordered" evidence="1">
    <location>
        <begin position="857"/>
        <end position="927"/>
    </location>
</feature>
<feature type="compositionally biased region" description="Basic and acidic residues" evidence="1">
    <location>
        <begin position="277"/>
        <end position="301"/>
    </location>
</feature>
<dbReference type="EMBL" id="LN714479">
    <property type="protein sequence ID" value="CEL65690.1"/>
    <property type="molecule type" value="Genomic_DNA"/>
</dbReference>
<proteinExistence type="predicted"/>
<feature type="region of interest" description="Disordered" evidence="1">
    <location>
        <begin position="609"/>
        <end position="704"/>
    </location>
</feature>
<feature type="compositionally biased region" description="Basic and acidic residues" evidence="1">
    <location>
        <begin position="904"/>
        <end position="923"/>
    </location>
</feature>
<dbReference type="SUPFAM" id="SSF52467">
    <property type="entry name" value="DHS-like NAD/FAD-binding domain"/>
    <property type="match status" value="1"/>
</dbReference>
<protein>
    <recommendedName>
        <fullName evidence="3">Deacetylase sirtuin-type domain-containing protein</fullName>
    </recommendedName>
</protein>
<feature type="compositionally biased region" description="Basic and acidic residues" evidence="1">
    <location>
        <begin position="85"/>
        <end position="118"/>
    </location>
</feature>
<dbReference type="InterPro" id="IPR029035">
    <property type="entry name" value="DHS-like_NAD/FAD-binding_dom"/>
</dbReference>
<name>A0A0F7UAL1_NEOCL</name>
<feature type="compositionally biased region" description="Basic and acidic residues" evidence="1">
    <location>
        <begin position="628"/>
        <end position="659"/>
    </location>
</feature>
<dbReference type="AlphaFoldDB" id="A0A0F7UAL1"/>
<feature type="compositionally biased region" description="Low complexity" evidence="1">
    <location>
        <begin position="1002"/>
        <end position="1038"/>
    </location>
</feature>
<feature type="region of interest" description="Disordered" evidence="1">
    <location>
        <begin position="756"/>
        <end position="815"/>
    </location>
</feature>
<feature type="compositionally biased region" description="Basic and acidic residues" evidence="1">
    <location>
        <begin position="786"/>
        <end position="795"/>
    </location>
</feature>
<gene>
    <name evidence="2" type="ORF">BN1204_015270</name>
</gene>
<organism evidence="2">
    <name type="scientific">Neospora caninum (strain Liverpool)</name>
    <dbReference type="NCBI Taxonomy" id="572307"/>
    <lineage>
        <taxon>Eukaryota</taxon>
        <taxon>Sar</taxon>
        <taxon>Alveolata</taxon>
        <taxon>Apicomplexa</taxon>
        <taxon>Conoidasida</taxon>
        <taxon>Coccidia</taxon>
        <taxon>Eucoccidiorida</taxon>
        <taxon>Eimeriorina</taxon>
        <taxon>Sarcocystidae</taxon>
        <taxon>Neospora</taxon>
    </lineage>
</organism>